<sequence>MAEVPVVRELEVALGPQVQTPVPPPYSSGEEASPLELRGSLDCWACAILITAQNLVIGALNALLVAVVFGVILLPATVMLVFGFLCHSKVLKSETYYCMEILNDNSSTALIVVGFVLLVPLMVLALAAYCRVARCLQLGLCFIPYSKAVYKNLPASRYYTLGFCCGQAGQGDAKVWV</sequence>
<keyword evidence="8" id="KW-1185">Reference proteome</keyword>
<reference evidence="7" key="2">
    <citation type="submission" date="2025-08" db="UniProtKB">
        <authorList>
            <consortium name="Ensembl"/>
        </authorList>
    </citation>
    <scope>IDENTIFICATION</scope>
</reference>
<dbReference type="OMA" id="CTAHFQD"/>
<dbReference type="PANTHER" id="PTHR28628:SF3">
    <property type="entry name" value="TRANSMEMBRANE PROTEIN 88"/>
    <property type="match status" value="1"/>
</dbReference>
<dbReference type="FunCoup" id="H3AFE8">
    <property type="interactions" value="111"/>
</dbReference>
<dbReference type="EMBL" id="AFYH01088900">
    <property type="status" value="NOT_ANNOTATED_CDS"/>
    <property type="molecule type" value="Genomic_DNA"/>
</dbReference>
<proteinExistence type="inferred from homology"/>
<dbReference type="Bgee" id="ENSLACG00000007410">
    <property type="expression patterns" value="Expressed in pelvic fin"/>
</dbReference>
<gene>
    <name evidence="7" type="primary">LOC102352678</name>
</gene>
<reference evidence="8" key="1">
    <citation type="submission" date="2011-08" db="EMBL/GenBank/DDBJ databases">
        <title>The draft genome of Latimeria chalumnae.</title>
        <authorList>
            <person name="Di Palma F."/>
            <person name="Alfoldi J."/>
            <person name="Johnson J."/>
            <person name="Berlin A."/>
            <person name="Gnerre S."/>
            <person name="Jaffe D."/>
            <person name="MacCallum I."/>
            <person name="Young S."/>
            <person name="Walker B.J."/>
            <person name="Lander E."/>
            <person name="Lindblad-Toh K."/>
        </authorList>
    </citation>
    <scope>NUCLEOTIDE SEQUENCE [LARGE SCALE GENOMIC DNA]</scope>
    <source>
        <strain evidence="8">Wild caught</strain>
    </source>
</reference>
<keyword evidence="4 6" id="KW-1133">Transmembrane helix</keyword>
<name>H3AFE8_LATCH</name>
<comment type="subcellular location">
    <subcellularLocation>
        <location evidence="1">Membrane</location>
        <topology evidence="1">Multi-pass membrane protein</topology>
    </subcellularLocation>
</comment>
<dbReference type="HOGENOM" id="CLU_105667_1_0_1"/>
<dbReference type="GO" id="GO:0030165">
    <property type="term" value="F:PDZ domain binding"/>
    <property type="evidence" value="ECO:0007669"/>
    <property type="project" value="TreeGrafter"/>
</dbReference>
<keyword evidence="3 6" id="KW-0812">Transmembrane</keyword>
<accession>H3AFE8</accession>
<evidence type="ECO:0000313" key="7">
    <source>
        <dbReference type="Ensembl" id="ENSLACP00000008369.1"/>
    </source>
</evidence>
<organism evidence="7 8">
    <name type="scientific">Latimeria chalumnae</name>
    <name type="common">Coelacanth</name>
    <dbReference type="NCBI Taxonomy" id="7897"/>
    <lineage>
        <taxon>Eukaryota</taxon>
        <taxon>Metazoa</taxon>
        <taxon>Chordata</taxon>
        <taxon>Craniata</taxon>
        <taxon>Vertebrata</taxon>
        <taxon>Euteleostomi</taxon>
        <taxon>Coelacanthiformes</taxon>
        <taxon>Coelacanthidae</taxon>
        <taxon>Latimeria</taxon>
    </lineage>
</organism>
<dbReference type="InterPro" id="IPR033355">
    <property type="entry name" value="TMEM88"/>
</dbReference>
<evidence type="ECO:0000256" key="3">
    <source>
        <dbReference type="ARBA" id="ARBA00022692"/>
    </source>
</evidence>
<reference evidence="7" key="3">
    <citation type="submission" date="2025-09" db="UniProtKB">
        <authorList>
            <consortium name="Ensembl"/>
        </authorList>
    </citation>
    <scope>IDENTIFICATION</scope>
</reference>
<evidence type="ECO:0000256" key="4">
    <source>
        <dbReference type="ARBA" id="ARBA00022989"/>
    </source>
</evidence>
<dbReference type="eggNOG" id="ENOG502S52P">
    <property type="taxonomic scope" value="Eukaryota"/>
</dbReference>
<protein>
    <submittedName>
        <fullName evidence="7">Transmembrane protein 88</fullName>
    </submittedName>
</protein>
<dbReference type="GeneTree" id="ENSGT00940000163776"/>
<dbReference type="Ensembl" id="ENSLACT00000008437.1">
    <property type="protein sequence ID" value="ENSLACP00000008369.1"/>
    <property type="gene ID" value="ENSLACG00000007410.1"/>
</dbReference>
<evidence type="ECO:0000256" key="1">
    <source>
        <dbReference type="ARBA" id="ARBA00004141"/>
    </source>
</evidence>
<dbReference type="GO" id="GO:0005886">
    <property type="term" value="C:plasma membrane"/>
    <property type="evidence" value="ECO:0007669"/>
    <property type="project" value="TreeGrafter"/>
</dbReference>
<dbReference type="STRING" id="7897.ENSLACP00000008369"/>
<feature type="transmembrane region" description="Helical" evidence="6">
    <location>
        <begin position="62"/>
        <end position="86"/>
    </location>
</feature>
<comment type="similarity">
    <text evidence="2">Belongs to the TMEM88 family.</text>
</comment>
<dbReference type="AlphaFoldDB" id="H3AFE8"/>
<feature type="transmembrane region" description="Helical" evidence="6">
    <location>
        <begin position="107"/>
        <end position="129"/>
    </location>
</feature>
<evidence type="ECO:0000256" key="5">
    <source>
        <dbReference type="ARBA" id="ARBA00023136"/>
    </source>
</evidence>
<dbReference type="PANTHER" id="PTHR28628">
    <property type="entry name" value="TRANSMEMBRANE PROTEIN 88-RELATED"/>
    <property type="match status" value="1"/>
</dbReference>
<evidence type="ECO:0000256" key="2">
    <source>
        <dbReference type="ARBA" id="ARBA00005734"/>
    </source>
</evidence>
<dbReference type="InParanoid" id="H3AFE8"/>
<dbReference type="Proteomes" id="UP000008672">
    <property type="component" value="Unassembled WGS sequence"/>
</dbReference>
<keyword evidence="5 6" id="KW-0472">Membrane</keyword>
<dbReference type="EMBL" id="AFYH01088901">
    <property type="status" value="NOT_ANNOTATED_CDS"/>
    <property type="molecule type" value="Genomic_DNA"/>
</dbReference>
<dbReference type="EMBL" id="AFYH01088899">
    <property type="status" value="NOT_ANNOTATED_CDS"/>
    <property type="molecule type" value="Genomic_DNA"/>
</dbReference>
<evidence type="ECO:0000313" key="8">
    <source>
        <dbReference type="Proteomes" id="UP000008672"/>
    </source>
</evidence>
<evidence type="ECO:0000256" key="6">
    <source>
        <dbReference type="SAM" id="Phobius"/>
    </source>
</evidence>